<sequence>MLIVLYHHNQAHAGRGWEGLNSPDANWAAGGADEIILWNPRWLSCTERTPQLRTRPPLNRRPLACWWSSIFGNAAPSGQPDFDCDEAPCLRQLVLCDNGGMMGANCHTIGLLLLLYPSLLASGRRANFRRSSRSRPFQNPGFKMPRAKKILVVVCAATETMVGTEVEALGKRHFGPVPSHGQERRANQPEVRYASRMLGAINATLLRFENPLPSPPGLQPSQPAAGFDPKQASSLERSAGDFEW</sequence>
<dbReference type="Proteomes" id="UP000652219">
    <property type="component" value="Unassembled WGS sequence"/>
</dbReference>
<gene>
    <name evidence="2" type="ORF">CSOJ01_00577</name>
</gene>
<comment type="caution">
    <text evidence="2">The sequence shown here is derived from an EMBL/GenBank/DDBJ whole genome shotgun (WGS) entry which is preliminary data.</text>
</comment>
<feature type="region of interest" description="Disordered" evidence="1">
    <location>
        <begin position="208"/>
        <end position="244"/>
    </location>
</feature>
<protein>
    <submittedName>
        <fullName evidence="2">Uncharacterized protein</fullName>
    </submittedName>
</protein>
<accession>A0A8H6JXY9</accession>
<evidence type="ECO:0000313" key="2">
    <source>
        <dbReference type="EMBL" id="KAF6820733.1"/>
    </source>
</evidence>
<proteinExistence type="predicted"/>
<evidence type="ECO:0000256" key="1">
    <source>
        <dbReference type="SAM" id="MobiDB-lite"/>
    </source>
</evidence>
<keyword evidence="3" id="KW-1185">Reference proteome</keyword>
<evidence type="ECO:0000313" key="3">
    <source>
        <dbReference type="Proteomes" id="UP000652219"/>
    </source>
</evidence>
<organism evidence="2 3">
    <name type="scientific">Colletotrichum sojae</name>
    <dbReference type="NCBI Taxonomy" id="2175907"/>
    <lineage>
        <taxon>Eukaryota</taxon>
        <taxon>Fungi</taxon>
        <taxon>Dikarya</taxon>
        <taxon>Ascomycota</taxon>
        <taxon>Pezizomycotina</taxon>
        <taxon>Sordariomycetes</taxon>
        <taxon>Hypocreomycetidae</taxon>
        <taxon>Glomerellales</taxon>
        <taxon>Glomerellaceae</taxon>
        <taxon>Colletotrichum</taxon>
        <taxon>Colletotrichum orchidearum species complex</taxon>
    </lineage>
</organism>
<reference evidence="2 3" key="1">
    <citation type="journal article" date="2020" name="Phytopathology">
        <title>Genome Sequence Resources of Colletotrichum truncatum, C. plurivorum, C. musicola, and C. sojae: Four Species Pathogenic to Soybean (Glycine max).</title>
        <authorList>
            <person name="Rogerio F."/>
            <person name="Boufleur T.R."/>
            <person name="Ciampi-Guillardi M."/>
            <person name="Sukno S.A."/>
            <person name="Thon M.R."/>
            <person name="Massola Junior N.S."/>
            <person name="Baroncelli R."/>
        </authorList>
    </citation>
    <scope>NUCLEOTIDE SEQUENCE [LARGE SCALE GENOMIC DNA]</scope>
    <source>
        <strain evidence="2 3">LFN0009</strain>
    </source>
</reference>
<dbReference type="EMBL" id="WIGN01000004">
    <property type="protein sequence ID" value="KAF6820733.1"/>
    <property type="molecule type" value="Genomic_DNA"/>
</dbReference>
<name>A0A8H6JXY9_9PEZI</name>
<dbReference type="AlphaFoldDB" id="A0A8H6JXY9"/>